<reference evidence="5" key="4">
    <citation type="submission" date="2025-09" db="UniProtKB">
        <authorList>
            <consortium name="Ensembl"/>
        </authorList>
    </citation>
    <scope>IDENTIFICATION</scope>
    <source>
        <strain evidence="5">HSOK</strain>
    </source>
</reference>
<name>A0A3P9H7Z3_ORYLA</name>
<reference key="1">
    <citation type="journal article" date="2007" name="Nature">
        <title>The medaka draft genome and insights into vertebrate genome evolution.</title>
        <authorList>
            <person name="Kasahara M."/>
            <person name="Naruse K."/>
            <person name="Sasaki S."/>
            <person name="Nakatani Y."/>
            <person name="Qu W."/>
            <person name="Ahsan B."/>
            <person name="Yamada T."/>
            <person name="Nagayasu Y."/>
            <person name="Doi K."/>
            <person name="Kasai Y."/>
            <person name="Jindo T."/>
            <person name="Kobayashi D."/>
            <person name="Shimada A."/>
            <person name="Toyoda A."/>
            <person name="Kuroki Y."/>
            <person name="Fujiyama A."/>
            <person name="Sasaki T."/>
            <person name="Shimizu A."/>
            <person name="Asakawa S."/>
            <person name="Shimizu N."/>
            <person name="Hashimoto S."/>
            <person name="Yang J."/>
            <person name="Lee Y."/>
            <person name="Matsushima K."/>
            <person name="Sugano S."/>
            <person name="Sakaizumi M."/>
            <person name="Narita T."/>
            <person name="Ohishi K."/>
            <person name="Haga S."/>
            <person name="Ohta F."/>
            <person name="Nomoto H."/>
            <person name="Nogata K."/>
            <person name="Morishita T."/>
            <person name="Endo T."/>
            <person name="Shin-I T."/>
            <person name="Takeda H."/>
            <person name="Morishita S."/>
            <person name="Kohara Y."/>
        </authorList>
    </citation>
    <scope>NUCLEOTIDE SEQUENCE [LARGE SCALE GENOMIC DNA]</scope>
    <source>
        <strain>Hd-rR</strain>
    </source>
</reference>
<dbReference type="PANTHER" id="PTHR38537">
    <property type="entry name" value="JITTERBUG, ISOFORM N"/>
    <property type="match status" value="1"/>
</dbReference>
<reference evidence="5 6" key="2">
    <citation type="submission" date="2017-04" db="EMBL/GenBank/DDBJ databases">
        <title>CpG methylation of centromeres and impact of large insertions on vertebrate speciation.</title>
        <authorList>
            <person name="Ichikawa K."/>
            <person name="Yoshimura J."/>
            <person name="Morishita S."/>
        </authorList>
    </citation>
    <scope>NUCLEOTIDE SEQUENCE</scope>
    <source>
        <strain evidence="5 6">HSOK</strain>
    </source>
</reference>
<evidence type="ECO:0000256" key="4">
    <source>
        <dbReference type="SAM" id="MobiDB-lite"/>
    </source>
</evidence>
<comment type="similarity">
    <text evidence="1">Belongs to the filamin family.</text>
</comment>
<feature type="repeat" description="Filamin" evidence="3">
    <location>
        <begin position="301"/>
        <end position="399"/>
    </location>
</feature>
<accession>A0A3P9H7Z3</accession>
<dbReference type="InterPro" id="IPR001298">
    <property type="entry name" value="Filamin/ABP280_rpt"/>
</dbReference>
<dbReference type="SUPFAM" id="SSF81296">
    <property type="entry name" value="E set domains"/>
    <property type="match status" value="8"/>
</dbReference>
<dbReference type="GO" id="GO:0007399">
    <property type="term" value="P:nervous system development"/>
    <property type="evidence" value="ECO:0007669"/>
    <property type="project" value="UniProtKB-ARBA"/>
</dbReference>
<feature type="repeat" description="Filamin" evidence="3">
    <location>
        <begin position="213"/>
        <end position="300"/>
    </location>
</feature>
<organism evidence="5 6">
    <name type="scientific">Oryzias latipes</name>
    <name type="common">Japanese rice fish</name>
    <name type="synonym">Japanese killifish</name>
    <dbReference type="NCBI Taxonomy" id="8090"/>
    <lineage>
        <taxon>Eukaryota</taxon>
        <taxon>Metazoa</taxon>
        <taxon>Chordata</taxon>
        <taxon>Craniata</taxon>
        <taxon>Vertebrata</taxon>
        <taxon>Euteleostomi</taxon>
        <taxon>Actinopterygii</taxon>
        <taxon>Neopterygii</taxon>
        <taxon>Teleostei</taxon>
        <taxon>Neoteleostei</taxon>
        <taxon>Acanthomorphata</taxon>
        <taxon>Ovalentaria</taxon>
        <taxon>Atherinomorphae</taxon>
        <taxon>Beloniformes</taxon>
        <taxon>Adrianichthyidae</taxon>
        <taxon>Oryziinae</taxon>
        <taxon>Oryzias</taxon>
    </lineage>
</organism>
<protein>
    <recommendedName>
        <fullName evidence="7">Filamin B</fullName>
    </recommendedName>
</protein>
<dbReference type="FunFam" id="2.60.40.10:FF:000007">
    <property type="entry name" value="Filamin-B isoform C"/>
    <property type="match status" value="1"/>
</dbReference>
<feature type="repeat" description="Filamin" evidence="3">
    <location>
        <begin position="34"/>
        <end position="126"/>
    </location>
</feature>
<dbReference type="InterPro" id="IPR013783">
    <property type="entry name" value="Ig-like_fold"/>
</dbReference>
<evidence type="ECO:0000256" key="2">
    <source>
        <dbReference type="ARBA" id="ARBA00022737"/>
    </source>
</evidence>
<proteinExistence type="inferred from homology"/>
<dbReference type="AlphaFoldDB" id="A0A3P9H7Z3"/>
<dbReference type="InterPro" id="IPR017868">
    <property type="entry name" value="Filamin/ABP280_repeat-like"/>
</dbReference>
<evidence type="ECO:0000313" key="6">
    <source>
        <dbReference type="Proteomes" id="UP000265200"/>
    </source>
</evidence>
<dbReference type="Pfam" id="PF00630">
    <property type="entry name" value="Filamin"/>
    <property type="match status" value="8"/>
</dbReference>
<dbReference type="FunFam" id="2.60.40.10:FF:000140">
    <property type="entry name" value="FiLamiN (Actin binding protein) homolog"/>
    <property type="match status" value="1"/>
</dbReference>
<evidence type="ECO:0000313" key="5">
    <source>
        <dbReference type="Ensembl" id="ENSORLP00015003906.1"/>
    </source>
</evidence>
<feature type="repeat" description="Filamin" evidence="3">
    <location>
        <begin position="175"/>
        <end position="205"/>
    </location>
</feature>
<feature type="repeat" description="Filamin" evidence="3">
    <location>
        <begin position="622"/>
        <end position="739"/>
    </location>
</feature>
<dbReference type="GO" id="GO:0051015">
    <property type="term" value="F:actin filament binding"/>
    <property type="evidence" value="ECO:0007669"/>
    <property type="project" value="InterPro"/>
</dbReference>
<dbReference type="PANTHER" id="PTHR38537:SF7">
    <property type="entry name" value="FILAMIN-B"/>
    <property type="match status" value="1"/>
</dbReference>
<feature type="repeat" description="Filamin" evidence="3">
    <location>
        <begin position="526"/>
        <end position="621"/>
    </location>
</feature>
<keyword evidence="2" id="KW-0677">Repeat</keyword>
<dbReference type="Ensembl" id="ENSORLT00015008487.1">
    <property type="protein sequence ID" value="ENSORLP00015003906.1"/>
    <property type="gene ID" value="ENSORLG00015004655.1"/>
</dbReference>
<dbReference type="PROSITE" id="PS50194">
    <property type="entry name" value="FILAMIN_REPEAT"/>
    <property type="match status" value="8"/>
</dbReference>
<feature type="repeat" description="Filamin" evidence="3">
    <location>
        <begin position="400"/>
        <end position="483"/>
    </location>
</feature>
<feature type="repeat" description="Filamin" evidence="3">
    <location>
        <begin position="1"/>
        <end position="33"/>
    </location>
</feature>
<dbReference type="FunFam" id="2.60.40.10:FF:000001">
    <property type="entry name" value="Filamin-C isoform b"/>
    <property type="match status" value="1"/>
</dbReference>
<dbReference type="Gene3D" id="2.60.40.10">
    <property type="entry name" value="Immunoglobulins"/>
    <property type="match status" value="8"/>
</dbReference>
<dbReference type="GO" id="GO:0030036">
    <property type="term" value="P:actin cytoskeleton organization"/>
    <property type="evidence" value="ECO:0007669"/>
    <property type="project" value="InterPro"/>
</dbReference>
<evidence type="ECO:0000256" key="1">
    <source>
        <dbReference type="ARBA" id="ARBA00009238"/>
    </source>
</evidence>
<dbReference type="InterPro" id="IPR044801">
    <property type="entry name" value="Filamin"/>
</dbReference>
<dbReference type="Proteomes" id="UP000265200">
    <property type="component" value="Chromosome 5"/>
</dbReference>
<evidence type="ECO:0008006" key="7">
    <source>
        <dbReference type="Google" id="ProtNLM"/>
    </source>
</evidence>
<feature type="region of interest" description="Disordered" evidence="4">
    <location>
        <begin position="419"/>
        <end position="439"/>
    </location>
</feature>
<dbReference type="InterPro" id="IPR014756">
    <property type="entry name" value="Ig_E-set"/>
</dbReference>
<dbReference type="SMART" id="SM00557">
    <property type="entry name" value="IG_FLMN"/>
    <property type="match status" value="7"/>
</dbReference>
<reference evidence="5" key="3">
    <citation type="submission" date="2025-08" db="UniProtKB">
        <authorList>
            <consortium name="Ensembl"/>
        </authorList>
    </citation>
    <scope>IDENTIFICATION</scope>
    <source>
        <strain evidence="5">HSOK</strain>
    </source>
</reference>
<evidence type="ECO:0000256" key="3">
    <source>
        <dbReference type="PROSITE-ProRule" id="PRU00087"/>
    </source>
</evidence>
<sequence length="820" mass="87342">FSYEYYPSSPGRYSVSITWGGQHIPKSPFDVAVGAEAGPQQIRAWGPGLEGGIVGKAATFVVESIGPDAGVLGFAIEGPSQAKIECEDQNDGSCDVRYWPTEPGEYAIRVTCDEEDIELSPFMAHIVPDTNINHPEKVRTADGPAARPPLDLSPSQRAVPCSVRPQAGRADASVVRYTPTEEGVHAVKVSYDGHPVPGSPFPVEASLLIPPFASQVKAFGPGLEGGLVGNPAEFTIDTTGAGTGGLGLTVEGPTEAKIECSDNGDGTCSVSYLPTEPGDYLVNILFENAHVPGSPFRADIQMPFDPSKVVASGSGLKRAKVRGRLPERGSCSLLPVPVCPSSDGDAPLCVPGRKAKTEVISNNDGTFTVTYVPTTAGMYTLLLKYGDQTVPGFPAKVPVDPAVDTSKVKVFGPGLFSGKPPRRSRWTPEGAGIGGLGITVEGPSESKMSCKDNKDGSCSVEYVPFTPGLYDVNITYGGEHIPGESRLADGHGNPPAVFVRLKGPQPPSEEPLPTLFDTSPFKVQVKDIVDPSKVKVSGPGVGSGVRANIPQSFTVDCRKAGVAPLAVAVTDPDGNPKQPRIHDNGGGTYLVSYIPDRTGRYTIVIKYGGDDIPASPFRVRATATGDASKCSVSGTEKVRERESEKEKRQAERLFLHSGVGPTVAIGQEMSLAVNTKGAGKGKVCCVVVQPDGSEVEAEVVENPDGTFDIFYTAPAPGNYVIFVRFGGENIPRSPFKVMVRTAFLPLPVPSCSQQLWNQPEEPFPKRNGRKYSDRLHKRRRWFPSFGFVKGMEPFFLLTHHASESYSCISSRRALDVSELN</sequence>